<dbReference type="EMBL" id="ML993846">
    <property type="protein sequence ID" value="KAF2206078.1"/>
    <property type="molecule type" value="Genomic_DNA"/>
</dbReference>
<dbReference type="InterPro" id="IPR041863">
    <property type="entry name" value="PolD2_C"/>
</dbReference>
<evidence type="ECO:0000256" key="7">
    <source>
        <dbReference type="ARBA" id="ARBA00022932"/>
    </source>
</evidence>
<dbReference type="Pfam" id="PF04042">
    <property type="entry name" value="DNA_pol_E_B"/>
    <property type="match status" value="1"/>
</dbReference>
<dbReference type="PANTHER" id="PTHR10416">
    <property type="entry name" value="DNA POLYMERASE DELTA SUBUNIT 2"/>
    <property type="match status" value="1"/>
</dbReference>
<feature type="domain" description="DNA polymerase delta subunit OB-fold" evidence="12">
    <location>
        <begin position="47"/>
        <end position="181"/>
    </location>
</feature>
<comment type="similarity">
    <text evidence="2">Belongs to the DNA polymerase delta/II small subunit family.</text>
</comment>
<comment type="catalytic activity">
    <reaction evidence="9">
        <text>DNA(n) + a 2'-deoxyribonucleoside 5'-triphosphate = DNA(n+1) + diphosphate</text>
        <dbReference type="Rhea" id="RHEA:22508"/>
        <dbReference type="Rhea" id="RHEA-COMP:17339"/>
        <dbReference type="Rhea" id="RHEA-COMP:17340"/>
        <dbReference type="ChEBI" id="CHEBI:33019"/>
        <dbReference type="ChEBI" id="CHEBI:61560"/>
        <dbReference type="ChEBI" id="CHEBI:173112"/>
        <dbReference type="EC" id="2.7.7.7"/>
    </reaction>
</comment>
<dbReference type="GO" id="GO:0043625">
    <property type="term" value="C:delta DNA polymerase complex"/>
    <property type="evidence" value="ECO:0007669"/>
    <property type="project" value="TreeGrafter"/>
</dbReference>
<gene>
    <name evidence="13" type="ORF">GQ43DRAFT_436499</name>
</gene>
<keyword evidence="14" id="KW-1185">Reference proteome</keyword>
<dbReference type="FunFam" id="3.60.21.50:FF:000006">
    <property type="entry name" value="DNA polymerase delta subunit 2, putative"/>
    <property type="match status" value="1"/>
</dbReference>
<dbReference type="Gene3D" id="3.60.21.50">
    <property type="match status" value="1"/>
</dbReference>
<dbReference type="InterPro" id="IPR007185">
    <property type="entry name" value="DNA_pol_a/d/e_bsu"/>
</dbReference>
<keyword evidence="5" id="KW-0548">Nucleotidyltransferase</keyword>
<comment type="caution">
    <text evidence="13">The sequence shown here is derived from an EMBL/GenBank/DDBJ whole genome shotgun (WGS) entry which is preliminary data.</text>
</comment>
<evidence type="ECO:0000256" key="2">
    <source>
        <dbReference type="ARBA" id="ARBA00006035"/>
    </source>
</evidence>
<evidence type="ECO:0000256" key="8">
    <source>
        <dbReference type="ARBA" id="ARBA00023242"/>
    </source>
</evidence>
<dbReference type="GO" id="GO:0006281">
    <property type="term" value="P:DNA repair"/>
    <property type="evidence" value="ECO:0007669"/>
    <property type="project" value="UniProtKB-ARBA"/>
</dbReference>
<evidence type="ECO:0000259" key="12">
    <source>
        <dbReference type="Pfam" id="PF18018"/>
    </source>
</evidence>
<evidence type="ECO:0000256" key="1">
    <source>
        <dbReference type="ARBA" id="ARBA00004123"/>
    </source>
</evidence>
<dbReference type="AlphaFoldDB" id="A0A9P4N0A0"/>
<organism evidence="13 14">
    <name type="scientific">Delitschia confertaspora ATCC 74209</name>
    <dbReference type="NCBI Taxonomy" id="1513339"/>
    <lineage>
        <taxon>Eukaryota</taxon>
        <taxon>Fungi</taxon>
        <taxon>Dikarya</taxon>
        <taxon>Ascomycota</taxon>
        <taxon>Pezizomycotina</taxon>
        <taxon>Dothideomycetes</taxon>
        <taxon>Pleosporomycetidae</taxon>
        <taxon>Pleosporales</taxon>
        <taxon>Delitschiaceae</taxon>
        <taxon>Delitschia</taxon>
    </lineage>
</organism>
<sequence>MSKAEGNLLKAAPFDEPVHLAPRGNSSYNPLHTFELPKGGERQYAHQFADMYFLRLAQLKPVLEEQAEELWKDFELAGEKARRVDRVLDVRQGELCWVIGTVYMELSMKPNILDDLTKEHWIAAPPAREKYISSTGLDEMMLEDESGRLRITGETISRQSFVTGCIIAALGTEQADGSFNIIATQSADLPRQPQRWERDDSEQAVESGNVTSKRKTSGKVAIVSGLEITGTAEDDVSLDLLMEYLTCEAAGPPTQTATGKISRLILAGNSLSHSSPIPTREEYASRKIESTRKHYGYDASVYNATPAERLDQFLADVLPHLPITLLPGPSDPANVAIPQQALHPALFPLSRQYSSPPLQSNESREGLDSVTNPWEGDIEGWRVLGTGGQTVDDLLKYVEEGDALDVMDAMLRWRCIAPTAPDTLWCYPFQDDDPLLLHECPHIYFCGNQPKFGSRVIQGPADQKVLLLSIPKFSETKTVVLVDMETMKVETVRFEVVPPGT</sequence>
<evidence type="ECO:0000259" key="11">
    <source>
        <dbReference type="Pfam" id="PF04042"/>
    </source>
</evidence>
<evidence type="ECO:0000313" key="13">
    <source>
        <dbReference type="EMBL" id="KAF2206078.1"/>
    </source>
</evidence>
<dbReference type="FunFam" id="2.40.50.430:FF:000002">
    <property type="entry name" value="DNA polymerase delta subunit"/>
    <property type="match status" value="1"/>
</dbReference>
<evidence type="ECO:0000256" key="6">
    <source>
        <dbReference type="ARBA" id="ARBA00022705"/>
    </source>
</evidence>
<accession>A0A9P4N0A0</accession>
<protein>
    <recommendedName>
        <fullName evidence="3">DNA-directed DNA polymerase</fullName>
        <ecNumber evidence="3">2.7.7.7</ecNumber>
    </recommendedName>
</protein>
<dbReference type="CDD" id="cd07387">
    <property type="entry name" value="MPP_PolD2_C"/>
    <property type="match status" value="1"/>
</dbReference>
<evidence type="ECO:0000256" key="4">
    <source>
        <dbReference type="ARBA" id="ARBA00022679"/>
    </source>
</evidence>
<dbReference type="GO" id="GO:0003887">
    <property type="term" value="F:DNA-directed DNA polymerase activity"/>
    <property type="evidence" value="ECO:0007669"/>
    <property type="project" value="UniProtKB-KW"/>
</dbReference>
<dbReference type="GO" id="GO:0003677">
    <property type="term" value="F:DNA binding"/>
    <property type="evidence" value="ECO:0007669"/>
    <property type="project" value="InterPro"/>
</dbReference>
<dbReference type="InterPro" id="IPR040663">
    <property type="entry name" value="DNA_pol_D_N"/>
</dbReference>
<reference evidence="13" key="1">
    <citation type="journal article" date="2020" name="Stud. Mycol.">
        <title>101 Dothideomycetes genomes: a test case for predicting lifestyles and emergence of pathogens.</title>
        <authorList>
            <person name="Haridas S."/>
            <person name="Albert R."/>
            <person name="Binder M."/>
            <person name="Bloem J."/>
            <person name="Labutti K."/>
            <person name="Salamov A."/>
            <person name="Andreopoulos B."/>
            <person name="Baker S."/>
            <person name="Barry K."/>
            <person name="Bills G."/>
            <person name="Bluhm B."/>
            <person name="Cannon C."/>
            <person name="Castanera R."/>
            <person name="Culley D."/>
            <person name="Daum C."/>
            <person name="Ezra D."/>
            <person name="Gonzalez J."/>
            <person name="Henrissat B."/>
            <person name="Kuo A."/>
            <person name="Liang C."/>
            <person name="Lipzen A."/>
            <person name="Lutzoni F."/>
            <person name="Magnuson J."/>
            <person name="Mondo S."/>
            <person name="Nolan M."/>
            <person name="Ohm R."/>
            <person name="Pangilinan J."/>
            <person name="Park H.-J."/>
            <person name="Ramirez L."/>
            <person name="Alfaro M."/>
            <person name="Sun H."/>
            <person name="Tritt A."/>
            <person name="Yoshinaga Y."/>
            <person name="Zwiers L.-H."/>
            <person name="Turgeon B."/>
            <person name="Goodwin S."/>
            <person name="Spatafora J."/>
            <person name="Crous P."/>
            <person name="Grigoriev I."/>
        </authorList>
    </citation>
    <scope>NUCLEOTIDE SEQUENCE</scope>
    <source>
        <strain evidence="13">ATCC 74209</strain>
    </source>
</reference>
<keyword evidence="7" id="KW-0239">DNA-directed DNA polymerase</keyword>
<dbReference type="GO" id="GO:0006273">
    <property type="term" value="P:lagging strand elongation"/>
    <property type="evidence" value="ECO:0007669"/>
    <property type="project" value="UniProtKB-ARBA"/>
</dbReference>
<proteinExistence type="inferred from homology"/>
<keyword evidence="6" id="KW-0235">DNA replication</keyword>
<feature type="region of interest" description="Disordered" evidence="10">
    <location>
        <begin position="190"/>
        <end position="212"/>
    </location>
</feature>
<evidence type="ECO:0000313" key="14">
    <source>
        <dbReference type="Proteomes" id="UP000799536"/>
    </source>
</evidence>
<evidence type="ECO:0000256" key="10">
    <source>
        <dbReference type="SAM" id="MobiDB-lite"/>
    </source>
</evidence>
<keyword evidence="4" id="KW-0808">Transferase</keyword>
<comment type="subcellular location">
    <subcellularLocation>
        <location evidence="1">Nucleus</location>
    </subcellularLocation>
</comment>
<dbReference type="PANTHER" id="PTHR10416:SF0">
    <property type="entry name" value="DNA POLYMERASE DELTA SUBUNIT 2"/>
    <property type="match status" value="1"/>
</dbReference>
<dbReference type="InterPro" id="IPR024826">
    <property type="entry name" value="DNA_pol_delta/II_ssu"/>
</dbReference>
<dbReference type="OrthoDB" id="3763at2759"/>
<keyword evidence="8" id="KW-0539">Nucleus</keyword>
<name>A0A9P4N0A0_9PLEO</name>
<dbReference type="Proteomes" id="UP000799536">
    <property type="component" value="Unassembled WGS sequence"/>
</dbReference>
<evidence type="ECO:0000256" key="3">
    <source>
        <dbReference type="ARBA" id="ARBA00012417"/>
    </source>
</evidence>
<evidence type="ECO:0000256" key="5">
    <source>
        <dbReference type="ARBA" id="ARBA00022695"/>
    </source>
</evidence>
<dbReference type="Pfam" id="PF18018">
    <property type="entry name" value="DNA_pol_D_N"/>
    <property type="match status" value="1"/>
</dbReference>
<evidence type="ECO:0000256" key="9">
    <source>
        <dbReference type="ARBA" id="ARBA00049244"/>
    </source>
</evidence>
<dbReference type="Gene3D" id="2.40.50.430">
    <property type="match status" value="1"/>
</dbReference>
<feature type="domain" description="DNA polymerase alpha/delta/epsilon subunit B" evidence="11">
    <location>
        <begin position="220"/>
        <end position="453"/>
    </location>
</feature>
<dbReference type="EC" id="2.7.7.7" evidence="3"/>